<dbReference type="EMBL" id="CVQH01009890">
    <property type="protein sequence ID" value="CRK18679.1"/>
    <property type="molecule type" value="Genomic_DNA"/>
</dbReference>
<dbReference type="AlphaFoldDB" id="A0A0G4L9N3"/>
<evidence type="ECO:0000313" key="2">
    <source>
        <dbReference type="EMBL" id="CRK18679.1"/>
    </source>
</evidence>
<dbReference type="Proteomes" id="UP000045706">
    <property type="component" value="Unassembled WGS sequence"/>
</dbReference>
<gene>
    <name evidence="2" type="ORF">BN1708_012440</name>
    <name evidence="3" type="ORF">BN1723_013796</name>
</gene>
<evidence type="ECO:0000313" key="3">
    <source>
        <dbReference type="EMBL" id="CRK26212.1"/>
    </source>
</evidence>
<sequence>MAPLGKIAIISIAAFAIASSAVPLTETAANGGVVDLSERSAEVLAWLILYRMTTAGLPLY</sequence>
<name>A0A0G4L9N3_VERLO</name>
<reference evidence="4 5" key="1">
    <citation type="submission" date="2015-05" db="EMBL/GenBank/DDBJ databases">
        <authorList>
            <person name="Fogelqvist Johan"/>
        </authorList>
    </citation>
    <scope>NUCLEOTIDE SEQUENCE [LARGE SCALE GENOMIC DNA]</scope>
    <source>
        <strain evidence="2">VL1</strain>
        <strain evidence="3">VL2</strain>
    </source>
</reference>
<feature type="chain" id="PRO_5007404686" evidence="1">
    <location>
        <begin position="22"/>
        <end position="60"/>
    </location>
</feature>
<dbReference type="EMBL" id="CVQI01019002">
    <property type="protein sequence ID" value="CRK26212.1"/>
    <property type="molecule type" value="Genomic_DNA"/>
</dbReference>
<organism evidence="2 4">
    <name type="scientific">Verticillium longisporum</name>
    <name type="common">Verticillium dahliae var. longisporum</name>
    <dbReference type="NCBI Taxonomy" id="100787"/>
    <lineage>
        <taxon>Eukaryota</taxon>
        <taxon>Fungi</taxon>
        <taxon>Dikarya</taxon>
        <taxon>Ascomycota</taxon>
        <taxon>Pezizomycotina</taxon>
        <taxon>Sordariomycetes</taxon>
        <taxon>Hypocreomycetidae</taxon>
        <taxon>Glomerellales</taxon>
        <taxon>Plectosphaerellaceae</taxon>
        <taxon>Verticillium</taxon>
    </lineage>
</organism>
<evidence type="ECO:0000313" key="5">
    <source>
        <dbReference type="Proteomes" id="UP000045706"/>
    </source>
</evidence>
<proteinExistence type="predicted"/>
<evidence type="ECO:0000256" key="1">
    <source>
        <dbReference type="SAM" id="SignalP"/>
    </source>
</evidence>
<dbReference type="Proteomes" id="UP000044602">
    <property type="component" value="Unassembled WGS sequence"/>
</dbReference>
<evidence type="ECO:0000313" key="4">
    <source>
        <dbReference type="Proteomes" id="UP000044602"/>
    </source>
</evidence>
<protein>
    <submittedName>
        <fullName evidence="2">Uncharacterized protein</fullName>
    </submittedName>
</protein>
<feature type="signal peptide" evidence="1">
    <location>
        <begin position="1"/>
        <end position="21"/>
    </location>
</feature>
<keyword evidence="1" id="KW-0732">Signal</keyword>
<keyword evidence="4" id="KW-1185">Reference proteome</keyword>
<accession>A0A0G4L9N3</accession>